<proteinExistence type="predicted"/>
<dbReference type="HOGENOM" id="CLU_003316_0_0_10"/>
<evidence type="ECO:0000313" key="4">
    <source>
        <dbReference type="Proteomes" id="UP000033035"/>
    </source>
</evidence>
<reference evidence="3 4" key="1">
    <citation type="submission" date="2013-04" db="EMBL/GenBank/DDBJ databases">
        <title>The Genome Sequence of Parabacteroides gordonii DSM 23371.</title>
        <authorList>
            <consortium name="The Broad Institute Genomics Platform"/>
            <person name="Earl A."/>
            <person name="Ward D."/>
            <person name="Feldgarden M."/>
            <person name="Gevers D."/>
            <person name="Martens E."/>
            <person name="Sakamoto M."/>
            <person name="Benno Y."/>
            <person name="Suzuki N."/>
            <person name="Matsunaga N."/>
            <person name="Koshihara K."/>
            <person name="Seki M."/>
            <person name="Komiya H."/>
            <person name="Walker B."/>
            <person name="Young S."/>
            <person name="Zeng Q."/>
            <person name="Gargeya S."/>
            <person name="Fitzgerald M."/>
            <person name="Haas B."/>
            <person name="Abouelleil A."/>
            <person name="Allen A.W."/>
            <person name="Alvarado L."/>
            <person name="Arachchi H.M."/>
            <person name="Berlin A.M."/>
            <person name="Chapman S.B."/>
            <person name="Gainer-Dewar J."/>
            <person name="Goldberg J."/>
            <person name="Griggs A."/>
            <person name="Gujja S."/>
            <person name="Hansen M."/>
            <person name="Howarth C."/>
            <person name="Imamovic A."/>
            <person name="Ireland A."/>
            <person name="Larimer J."/>
            <person name="McCowan C."/>
            <person name="Murphy C."/>
            <person name="Pearson M."/>
            <person name="Poon T.W."/>
            <person name="Priest M."/>
            <person name="Roberts A."/>
            <person name="Saif S."/>
            <person name="Shea T."/>
            <person name="Sisk P."/>
            <person name="Sykes S."/>
            <person name="Wortman J."/>
            <person name="Nusbaum C."/>
            <person name="Birren B."/>
        </authorList>
    </citation>
    <scope>NUCLEOTIDE SEQUENCE [LARGE SCALE GENOMIC DNA]</scope>
    <source>
        <strain evidence="3 4">MS-1</strain>
    </source>
</reference>
<organism evidence="3 4">
    <name type="scientific">Parabacteroides gordonii MS-1 = DSM 23371</name>
    <dbReference type="NCBI Taxonomy" id="1203610"/>
    <lineage>
        <taxon>Bacteria</taxon>
        <taxon>Pseudomonadati</taxon>
        <taxon>Bacteroidota</taxon>
        <taxon>Bacteroidia</taxon>
        <taxon>Bacteroidales</taxon>
        <taxon>Tannerellaceae</taxon>
        <taxon>Parabacteroides</taxon>
    </lineage>
</organism>
<feature type="domain" description="DUF6383" evidence="2">
    <location>
        <begin position="1234"/>
        <end position="1307"/>
    </location>
</feature>
<dbReference type="Proteomes" id="UP000033035">
    <property type="component" value="Unassembled WGS sequence"/>
</dbReference>
<feature type="chain" id="PRO_5002490246" description="DUF6383 domain-containing protein" evidence="1">
    <location>
        <begin position="24"/>
        <end position="1308"/>
    </location>
</feature>
<protein>
    <recommendedName>
        <fullName evidence="2">DUF6383 domain-containing protein</fullName>
    </recommendedName>
</protein>
<keyword evidence="1" id="KW-0732">Signal</keyword>
<dbReference type="Pfam" id="PF19910">
    <property type="entry name" value="DUF6383"/>
    <property type="match status" value="1"/>
</dbReference>
<dbReference type="EMBL" id="AQHW01000009">
    <property type="protein sequence ID" value="KKB58477.1"/>
    <property type="molecule type" value="Genomic_DNA"/>
</dbReference>
<gene>
    <name evidence="3" type="ORF">HMPREF1536_01354</name>
</gene>
<evidence type="ECO:0000313" key="3">
    <source>
        <dbReference type="EMBL" id="KKB58477.1"/>
    </source>
</evidence>
<sequence>MNKKFSTLVAVLLAAGAWTTMDAKVVKVETPIDAQSYLVGSGITAEDAGFTNALTYSGTTLTYGALTPDATSSVWTIEYKTSGNAADGFYLKAGSNYVVAANDANTAPILGDESGSNVKVLFTWATDSEKNYFQVKEQVGTNTKVNANTYLKLGATLDCDATAGNATAIDLAVYAADSNVPGFDLNVDDQGKLIFTGDVAAPNFAAPVYFQIDGNYIYVSGSDVKTDMTAAPKAGEAVKASWRWENGKLVSVAAENADAKAKAKYLKVGSVTRSLAYTLVESANATSFAIEGNAITANNSGTPVSLTTPTMYASAVLANTQAKAEVTIAGGSNVVAGKLQILNAPSGYVVISLQEGATTKYLKAGASNTYETDIELTAALTNGDPKEYEKYLWNVSSKTLAGKAYYTFTSLAKNGDKNYVAFEEHLANAVYSKQGITLGNGTQFIGIDGNLGNTPAVFGFYNAFQLAKTQAQLNGIYSPGFEMTVKVSKDGKETIEDIDVFGKTMYPKATNATNIGETTVELWDNNNTQAKGAKLLALDITKTFDSTSPIVGEFVWITPTELSKNGTNYETGFQFIYSLGDPALIEEVKVGGLGSLYIFKASDKYYLTVNKAVDEDTTLPYIKLEGSNIYDVKKLLGQYLSFSYADTKANAVAAGEEYKLGGMLAITENTTVEADFITGTRATLPEAQWAVTAADKDNNKFTLTNRENASKTLTGVQLREVGNKFIMTVEGGNGSANITSDLVTLTTTALNKTTNFDGYMQSTPNALRNVNYYLGQYHAVEGNNHAYFVENHTEKASHQIGMTAEKEKAQKWNLRLATKADEDGKYTLVDTVKVPLVFATLIDGKIVTDAKNKDVVKDTLFILPYAFQNASNRELVSYKEGKGFEFYYCNEDYKENSDVNSDEVIKFALKMKPDNTYNFVELSMDKAHDTDALGAEKVLGGNSANKGVISRVATYDQNANSLMVVEKADAPEYHKIAMAWGDTIKLFRDENNSQVVFEKLDRKSVVEKDTLSFLNIDNVNQFKVNPAIFADTAYINRVDANGELNTCYQYLLAVNVDPEKSYYCPYNPEHNTDEWRKEHNGPCADAKEHRAVYGRFLINLIDTANVYGEEHIHNNPYIDEVEVGADKRAKLSFVEGIHADDTLYVTRQGGEVVKLAMDTPDFNVAKFAFRYVDADAKTFKIQTQFKEYAPETDADDLHVSNEGYLRWINGALVVTEDFENGDVFGIEENYEGNPVANEDITASSISVIAQEGKVVINGAAGKKVTISNVLGQTIANTVLSSDNATIAAPAGIVVVAVEGEAAVKAIVK</sequence>
<name>A0A0F5JLZ7_9BACT</name>
<feature type="signal peptide" evidence="1">
    <location>
        <begin position="1"/>
        <end position="23"/>
    </location>
</feature>
<dbReference type="RefSeq" id="WP_028727153.1">
    <property type="nucleotide sequence ID" value="NZ_AUAE01000012.1"/>
</dbReference>
<evidence type="ECO:0000256" key="1">
    <source>
        <dbReference type="SAM" id="SignalP"/>
    </source>
</evidence>
<comment type="caution">
    <text evidence="3">The sequence shown here is derived from an EMBL/GenBank/DDBJ whole genome shotgun (WGS) entry which is preliminary data.</text>
</comment>
<evidence type="ECO:0000259" key="2">
    <source>
        <dbReference type="Pfam" id="PF19910"/>
    </source>
</evidence>
<dbReference type="PATRIC" id="fig|1203610.3.peg.1385"/>
<accession>A0A0F5JLZ7</accession>
<keyword evidence="4" id="KW-1185">Reference proteome</keyword>
<dbReference type="InterPro" id="IPR045963">
    <property type="entry name" value="DUF6383"/>
</dbReference>